<evidence type="ECO:0000256" key="3">
    <source>
        <dbReference type="ARBA" id="ARBA00005046"/>
    </source>
</evidence>
<dbReference type="GO" id="GO:0006777">
    <property type="term" value="P:Mo-molybdopterin cofactor biosynthetic process"/>
    <property type="evidence" value="ECO:0007669"/>
    <property type="project" value="UniProtKB-UniRule"/>
</dbReference>
<dbReference type="AlphaFoldDB" id="A0A7W9AGN1"/>
<comment type="cofactor">
    <cofactor evidence="1 11">
        <name>Mg(2+)</name>
        <dbReference type="ChEBI" id="CHEBI:18420"/>
    </cofactor>
</comment>
<dbReference type="GO" id="GO:0046872">
    <property type="term" value="F:metal ion binding"/>
    <property type="evidence" value="ECO:0007669"/>
    <property type="project" value="UniProtKB-UniRule"/>
</dbReference>
<keyword evidence="14" id="KW-1185">Reference proteome</keyword>
<dbReference type="GO" id="GO:0005829">
    <property type="term" value="C:cytosol"/>
    <property type="evidence" value="ECO:0007669"/>
    <property type="project" value="TreeGrafter"/>
</dbReference>
<dbReference type="CDD" id="cd00887">
    <property type="entry name" value="MoeA"/>
    <property type="match status" value="1"/>
</dbReference>
<comment type="caution">
    <text evidence="13">The sequence shown here is derived from an EMBL/GenBank/DDBJ whole genome shotgun (WGS) entry which is preliminary data.</text>
</comment>
<sequence length="394" mass="40623">MSLLPVAEAQARLVALGRVLPAETVSLEQGTGRWAARAHQAQRNQPAADLSAMDGYAIRFADLPGPWRVIGESTPGTLPDLSLSPGEAVRIFTGAALPDGADAILIQEEATRDGDSLTLSGEGPRQSGQHVRRAGSDFMLGETVIAQGAQINAARIAIAALSGNGRVMVGGRPRVALISTGDELVHHEQDAQGVNIPASNAPMLRALMTPSGAIIEDHGIVRDDFETLAAAFRAAKDADIIVTTGGASVGDHDLVRPVLQSLGAAMDFWKIAMKPGKPLMAGTLGDSVVLGLPGNPVSAYVTATLFLLPLIRAMSGAAEPLPPLHHGRLGHPLPAGGPRAEYLRAIWRAGDVVTATDQDSAAVLSLAAANALIVRAAHAPAAPAGETVDVISLT</sequence>
<comment type="function">
    <text evidence="2 11">Catalyzes the insertion of molybdate into adenylated molybdopterin with the concomitant release of AMP.</text>
</comment>
<dbReference type="GO" id="GO:0061599">
    <property type="term" value="F:molybdopterin molybdotransferase activity"/>
    <property type="evidence" value="ECO:0007669"/>
    <property type="project" value="UniProtKB-UniRule"/>
</dbReference>
<dbReference type="EMBL" id="JACIJC010000002">
    <property type="protein sequence ID" value="MBB5685089.1"/>
    <property type="molecule type" value="Genomic_DNA"/>
</dbReference>
<dbReference type="NCBIfam" id="NF045515">
    <property type="entry name" value="Glp_gephyrin"/>
    <property type="match status" value="1"/>
</dbReference>
<dbReference type="UniPathway" id="UPA00344"/>
<evidence type="ECO:0000256" key="8">
    <source>
        <dbReference type="ARBA" id="ARBA00022842"/>
    </source>
</evidence>
<evidence type="ECO:0000256" key="6">
    <source>
        <dbReference type="ARBA" id="ARBA00022679"/>
    </source>
</evidence>
<evidence type="ECO:0000256" key="5">
    <source>
        <dbReference type="ARBA" id="ARBA00022505"/>
    </source>
</evidence>
<keyword evidence="5 11" id="KW-0500">Molybdenum</keyword>
<protein>
    <recommendedName>
        <fullName evidence="11">Molybdopterin molybdenumtransferase</fullName>
        <ecNumber evidence="11">2.10.1.1</ecNumber>
    </recommendedName>
</protein>
<dbReference type="FunFam" id="3.40.980.10:FF:000004">
    <property type="entry name" value="Molybdopterin molybdenumtransferase"/>
    <property type="match status" value="1"/>
</dbReference>
<dbReference type="Proteomes" id="UP000549617">
    <property type="component" value="Unassembled WGS sequence"/>
</dbReference>
<feature type="domain" description="MoaB/Mog" evidence="12">
    <location>
        <begin position="176"/>
        <end position="313"/>
    </location>
</feature>
<dbReference type="Pfam" id="PF03453">
    <property type="entry name" value="MoeA_N"/>
    <property type="match status" value="1"/>
</dbReference>
<evidence type="ECO:0000256" key="7">
    <source>
        <dbReference type="ARBA" id="ARBA00022723"/>
    </source>
</evidence>
<dbReference type="InterPro" id="IPR036135">
    <property type="entry name" value="MoeA_linker/N_sf"/>
</dbReference>
<dbReference type="SUPFAM" id="SSF63882">
    <property type="entry name" value="MoeA N-terminal region -like"/>
    <property type="match status" value="1"/>
</dbReference>
<comment type="catalytic activity">
    <reaction evidence="10">
        <text>adenylyl-molybdopterin + molybdate = Mo-molybdopterin + AMP + H(+)</text>
        <dbReference type="Rhea" id="RHEA:35047"/>
        <dbReference type="ChEBI" id="CHEBI:15378"/>
        <dbReference type="ChEBI" id="CHEBI:36264"/>
        <dbReference type="ChEBI" id="CHEBI:62727"/>
        <dbReference type="ChEBI" id="CHEBI:71302"/>
        <dbReference type="ChEBI" id="CHEBI:456215"/>
        <dbReference type="EC" id="2.10.1.1"/>
    </reaction>
</comment>
<dbReference type="SUPFAM" id="SSF63867">
    <property type="entry name" value="MoeA C-terminal domain-like"/>
    <property type="match status" value="1"/>
</dbReference>
<keyword evidence="9 11" id="KW-0501">Molybdenum cofactor biosynthesis</keyword>
<dbReference type="Gene3D" id="3.90.105.10">
    <property type="entry name" value="Molybdopterin biosynthesis moea protein, domain 2"/>
    <property type="match status" value="1"/>
</dbReference>
<dbReference type="SUPFAM" id="SSF53218">
    <property type="entry name" value="Molybdenum cofactor biosynthesis proteins"/>
    <property type="match status" value="1"/>
</dbReference>
<dbReference type="InterPro" id="IPR005111">
    <property type="entry name" value="MoeA_C_domain_IV"/>
</dbReference>
<dbReference type="PANTHER" id="PTHR10192">
    <property type="entry name" value="MOLYBDOPTERIN BIOSYNTHESIS PROTEIN"/>
    <property type="match status" value="1"/>
</dbReference>
<dbReference type="InterPro" id="IPR038987">
    <property type="entry name" value="MoeA-like"/>
</dbReference>
<dbReference type="PANTHER" id="PTHR10192:SF5">
    <property type="entry name" value="GEPHYRIN"/>
    <property type="match status" value="1"/>
</dbReference>
<proteinExistence type="inferred from homology"/>
<dbReference type="Pfam" id="PF03454">
    <property type="entry name" value="MoeA_C"/>
    <property type="match status" value="1"/>
</dbReference>
<dbReference type="EC" id="2.10.1.1" evidence="11"/>
<organism evidence="13 14">
    <name type="scientific">Sphingobium boeckii</name>
    <dbReference type="NCBI Taxonomy" id="1082345"/>
    <lineage>
        <taxon>Bacteria</taxon>
        <taxon>Pseudomonadati</taxon>
        <taxon>Pseudomonadota</taxon>
        <taxon>Alphaproteobacteria</taxon>
        <taxon>Sphingomonadales</taxon>
        <taxon>Sphingomonadaceae</taxon>
        <taxon>Sphingobium</taxon>
    </lineage>
</organism>
<dbReference type="InterPro" id="IPR036425">
    <property type="entry name" value="MoaB/Mog-like_dom_sf"/>
</dbReference>
<comment type="similarity">
    <text evidence="4 11">Belongs to the MoeA family.</text>
</comment>
<keyword evidence="7 11" id="KW-0479">Metal-binding</keyword>
<evidence type="ECO:0000256" key="9">
    <source>
        <dbReference type="ARBA" id="ARBA00023150"/>
    </source>
</evidence>
<evidence type="ECO:0000259" key="12">
    <source>
        <dbReference type="SMART" id="SM00852"/>
    </source>
</evidence>
<dbReference type="RefSeq" id="WP_184016152.1">
    <property type="nucleotide sequence ID" value="NZ_JACIJC010000002.1"/>
</dbReference>
<name>A0A7W9AGN1_9SPHN</name>
<keyword evidence="8 11" id="KW-0460">Magnesium</keyword>
<dbReference type="InterPro" id="IPR036688">
    <property type="entry name" value="MoeA_C_domain_IV_sf"/>
</dbReference>
<dbReference type="NCBIfam" id="TIGR00177">
    <property type="entry name" value="molyb_syn"/>
    <property type="match status" value="1"/>
</dbReference>
<evidence type="ECO:0000256" key="4">
    <source>
        <dbReference type="ARBA" id="ARBA00010763"/>
    </source>
</evidence>
<evidence type="ECO:0000256" key="2">
    <source>
        <dbReference type="ARBA" id="ARBA00002901"/>
    </source>
</evidence>
<reference evidence="13 14" key="1">
    <citation type="submission" date="2020-08" db="EMBL/GenBank/DDBJ databases">
        <title>Genomic Encyclopedia of Type Strains, Phase IV (KMG-IV): sequencing the most valuable type-strain genomes for metagenomic binning, comparative biology and taxonomic classification.</title>
        <authorList>
            <person name="Goeker M."/>
        </authorList>
    </citation>
    <scope>NUCLEOTIDE SEQUENCE [LARGE SCALE GENOMIC DNA]</scope>
    <source>
        <strain evidence="13 14">DSM 25079</strain>
    </source>
</reference>
<dbReference type="Gene3D" id="2.170.190.11">
    <property type="entry name" value="Molybdopterin biosynthesis moea protein, domain 3"/>
    <property type="match status" value="1"/>
</dbReference>
<evidence type="ECO:0000256" key="11">
    <source>
        <dbReference type="RuleBase" id="RU365090"/>
    </source>
</evidence>
<dbReference type="Gene3D" id="2.40.340.10">
    <property type="entry name" value="MoeA, C-terminal, domain IV"/>
    <property type="match status" value="1"/>
</dbReference>
<evidence type="ECO:0000256" key="10">
    <source>
        <dbReference type="ARBA" id="ARBA00047317"/>
    </source>
</evidence>
<gene>
    <name evidence="13" type="ORF">FHS49_001097</name>
</gene>
<dbReference type="Pfam" id="PF00994">
    <property type="entry name" value="MoCF_biosynth"/>
    <property type="match status" value="1"/>
</dbReference>
<keyword evidence="6 11" id="KW-0808">Transferase</keyword>
<dbReference type="Gene3D" id="3.40.980.10">
    <property type="entry name" value="MoaB/Mog-like domain"/>
    <property type="match status" value="1"/>
</dbReference>
<dbReference type="InterPro" id="IPR001453">
    <property type="entry name" value="MoaB/Mog_dom"/>
</dbReference>
<evidence type="ECO:0000256" key="1">
    <source>
        <dbReference type="ARBA" id="ARBA00001946"/>
    </source>
</evidence>
<accession>A0A7W9AGN1</accession>
<dbReference type="SMART" id="SM00852">
    <property type="entry name" value="MoCF_biosynth"/>
    <property type="match status" value="1"/>
</dbReference>
<dbReference type="InterPro" id="IPR005110">
    <property type="entry name" value="MoeA_linker/N"/>
</dbReference>
<comment type="pathway">
    <text evidence="3 11">Cofactor biosynthesis; molybdopterin biosynthesis.</text>
</comment>
<evidence type="ECO:0000313" key="14">
    <source>
        <dbReference type="Proteomes" id="UP000549617"/>
    </source>
</evidence>
<evidence type="ECO:0000313" key="13">
    <source>
        <dbReference type="EMBL" id="MBB5685089.1"/>
    </source>
</evidence>